<protein>
    <submittedName>
        <fullName evidence="2">Uncharacterized protein</fullName>
    </submittedName>
</protein>
<reference evidence="2 3" key="1">
    <citation type="submission" date="2016-03" db="EMBL/GenBank/DDBJ databases">
        <authorList>
            <person name="Ploux O."/>
        </authorList>
    </citation>
    <scope>NUCLEOTIDE SEQUENCE [LARGE SCALE GENOMIC DNA]</scope>
    <source>
        <strain evidence="2 3">URUG2</strain>
    </source>
</reference>
<gene>
    <name evidence="2" type="ORF">RCC_01138</name>
</gene>
<dbReference type="RefSeq" id="XP_023622171.1">
    <property type="nucleotide sequence ID" value="XM_023766403.1"/>
</dbReference>
<feature type="compositionally biased region" description="Low complexity" evidence="1">
    <location>
        <begin position="168"/>
        <end position="189"/>
    </location>
</feature>
<feature type="compositionally biased region" description="Basic and acidic residues" evidence="1">
    <location>
        <begin position="331"/>
        <end position="340"/>
    </location>
</feature>
<accession>A0A2D3UYN4</accession>
<keyword evidence="3" id="KW-1185">Reference proteome</keyword>
<feature type="compositionally biased region" description="Basic residues" evidence="1">
    <location>
        <begin position="227"/>
        <end position="237"/>
    </location>
</feature>
<dbReference type="AlphaFoldDB" id="A0A2D3UYN4"/>
<organism evidence="2 3">
    <name type="scientific">Ramularia collo-cygni</name>
    <dbReference type="NCBI Taxonomy" id="112498"/>
    <lineage>
        <taxon>Eukaryota</taxon>
        <taxon>Fungi</taxon>
        <taxon>Dikarya</taxon>
        <taxon>Ascomycota</taxon>
        <taxon>Pezizomycotina</taxon>
        <taxon>Dothideomycetes</taxon>
        <taxon>Dothideomycetidae</taxon>
        <taxon>Mycosphaerellales</taxon>
        <taxon>Mycosphaerellaceae</taxon>
        <taxon>Ramularia</taxon>
    </lineage>
</organism>
<feature type="region of interest" description="Disordered" evidence="1">
    <location>
        <begin position="1"/>
        <end position="63"/>
    </location>
</feature>
<feature type="compositionally biased region" description="Gly residues" evidence="1">
    <location>
        <begin position="48"/>
        <end position="63"/>
    </location>
</feature>
<name>A0A2D3UYN4_9PEZI</name>
<evidence type="ECO:0000313" key="3">
    <source>
        <dbReference type="Proteomes" id="UP000225277"/>
    </source>
</evidence>
<proteinExistence type="predicted"/>
<feature type="region of interest" description="Disordered" evidence="1">
    <location>
        <begin position="323"/>
        <end position="398"/>
    </location>
</feature>
<dbReference type="Proteomes" id="UP000225277">
    <property type="component" value="Unassembled WGS sequence"/>
</dbReference>
<sequence>MTPLAPKSWQNTKEIKSKPRAVCLPPTPTTPMIPNAQGKRVRDDREGGGGGGGASGAGGGGGGLARLAAIAKEEKEVKVALAKAKEVGRALVAELHKLGITPACTQAQMSEMMEGVEDSGARAGPAPREGPPAKKFAAVNARGSGAEKPMPQAQEVAWGGRGGGNGSGNLLRGSMPQGGPRGGPQTPAPSWQSHPEQTTAHASPQGGVAAEASGIGPAPRTEAQNAKRAKKNAKRREARRELGLRRRKPRGPPRPADAGTGDTPAEKSVDTAPTEIIVGRHGGQQELSQKGAGVAQMQASETTAAFPVPLGMPGTEMVVKDEVLGEEAETVADRGQKKEEEEQEEQKEEDEEDKKGVLGELEEPAENEAQVDGKGSGGVAVDEVVAPSYEHGIKLENI</sequence>
<dbReference type="EMBL" id="FJUY01000001">
    <property type="protein sequence ID" value="CZT15274.1"/>
    <property type="molecule type" value="Genomic_DNA"/>
</dbReference>
<dbReference type="GeneID" id="35596439"/>
<feature type="region of interest" description="Disordered" evidence="1">
    <location>
        <begin position="111"/>
        <end position="298"/>
    </location>
</feature>
<evidence type="ECO:0000256" key="1">
    <source>
        <dbReference type="SAM" id="MobiDB-lite"/>
    </source>
</evidence>
<feature type="compositionally biased region" description="Acidic residues" evidence="1">
    <location>
        <begin position="341"/>
        <end position="352"/>
    </location>
</feature>
<evidence type="ECO:0000313" key="2">
    <source>
        <dbReference type="EMBL" id="CZT15274.1"/>
    </source>
</evidence>
<feature type="compositionally biased region" description="Polar residues" evidence="1">
    <location>
        <begin position="190"/>
        <end position="202"/>
    </location>
</feature>